<feature type="chain" id="PRO_5045375835" evidence="1">
    <location>
        <begin position="28"/>
        <end position="507"/>
    </location>
</feature>
<evidence type="ECO:0000313" key="3">
    <source>
        <dbReference type="Proteomes" id="UP001575652"/>
    </source>
</evidence>
<dbReference type="Gene3D" id="2.60.40.2700">
    <property type="match status" value="3"/>
</dbReference>
<proteinExistence type="predicted"/>
<keyword evidence="1" id="KW-0732">Signal</keyword>
<organism evidence="2 3">
    <name type="scientific">Arthrobacter halodurans</name>
    <dbReference type="NCBI Taxonomy" id="516699"/>
    <lineage>
        <taxon>Bacteria</taxon>
        <taxon>Bacillati</taxon>
        <taxon>Actinomycetota</taxon>
        <taxon>Actinomycetes</taxon>
        <taxon>Micrococcales</taxon>
        <taxon>Micrococcaceae</taxon>
        <taxon>Arthrobacter</taxon>
    </lineage>
</organism>
<evidence type="ECO:0000256" key="1">
    <source>
        <dbReference type="SAM" id="SignalP"/>
    </source>
</evidence>
<gene>
    <name evidence="2" type="ORF">ACETWP_13935</name>
</gene>
<protein>
    <submittedName>
        <fullName evidence="2">Uncharacterized protein</fullName>
    </submittedName>
</protein>
<evidence type="ECO:0000313" key="2">
    <source>
        <dbReference type="EMBL" id="MFB0835687.1"/>
    </source>
</evidence>
<dbReference type="Proteomes" id="UP001575652">
    <property type="component" value="Unassembled WGS sequence"/>
</dbReference>
<sequence length="507" mass="53009">MGKLKQHLAASLTAAAIVLSGIPAAHAQTTGAPAQDTAVSSEPVAPYVGGAAGLPASVVPGIPFEFDITAAGEGIASLKFVVNETLQNKNQWYYGVSYPSDTVDNGDGTATRRVRFYVPRDTLYGTYPLGQVLVNDGKPGAWVVPANAELVVDDPAHPVANTVAVAGLAAVGEHLTGSLDAPGATVAYEWTAKREEPSIAGNPWRIPFAYHWQHAAVKATATWPDGTVRVRRGRSGDIGSFPLTVAAPTLGVPRVGAPVEALHEVLGPEWGQMAGHRYEWLRAGVPIAGAVSKTYVPTLGDLGKPLQVRVTSDGWVWRKAVTLDSPARTVQLGALPARVPAIAGTARVAVRLTAAPGTWTSRTSFAYQWTRDGKAIAGATGKTYVPVPADRGRSVAVKVTGTAPGYAPRTVASKAVRPGYGILGTSWASIRGTLRAGGVATATTGTWTAGTKLTYRWMRNGKTIPGAASRSYRVSRADTGQRITVRITGTKTGYAVATRTSAAVRPR</sequence>
<name>A0ABV4UTV2_9MICC</name>
<dbReference type="RefSeq" id="WP_373972864.1">
    <property type="nucleotide sequence ID" value="NZ_JBHDLJ010000013.1"/>
</dbReference>
<reference evidence="2 3" key="1">
    <citation type="submission" date="2024-09" db="EMBL/GenBank/DDBJ databases">
        <authorList>
            <person name="Salinas-Garcia M.A."/>
            <person name="Prieme A."/>
        </authorList>
    </citation>
    <scope>NUCLEOTIDE SEQUENCE [LARGE SCALE GENOMIC DNA]</scope>
    <source>
        <strain evidence="2 3">DSM 21081</strain>
    </source>
</reference>
<keyword evidence="3" id="KW-1185">Reference proteome</keyword>
<feature type="signal peptide" evidence="1">
    <location>
        <begin position="1"/>
        <end position="27"/>
    </location>
</feature>
<accession>A0ABV4UTV2</accession>
<dbReference type="EMBL" id="JBHDLJ010000013">
    <property type="protein sequence ID" value="MFB0835687.1"/>
    <property type="molecule type" value="Genomic_DNA"/>
</dbReference>
<comment type="caution">
    <text evidence="2">The sequence shown here is derived from an EMBL/GenBank/DDBJ whole genome shotgun (WGS) entry which is preliminary data.</text>
</comment>